<feature type="domain" description="Peptidase S26" evidence="7">
    <location>
        <begin position="27"/>
        <end position="199"/>
    </location>
</feature>
<evidence type="ECO:0000256" key="3">
    <source>
        <dbReference type="ARBA" id="ARBA00013208"/>
    </source>
</evidence>
<dbReference type="GO" id="GO:0004252">
    <property type="term" value="F:serine-type endopeptidase activity"/>
    <property type="evidence" value="ECO:0007669"/>
    <property type="project" value="InterPro"/>
</dbReference>
<dbReference type="CDD" id="cd06530">
    <property type="entry name" value="S26_SPase_I"/>
    <property type="match status" value="1"/>
</dbReference>
<dbReference type="GO" id="GO:0009003">
    <property type="term" value="F:signal peptidase activity"/>
    <property type="evidence" value="ECO:0007669"/>
    <property type="project" value="UniProtKB-EC"/>
</dbReference>
<name>A0A136KG27_9BACT</name>
<dbReference type="InterPro" id="IPR000223">
    <property type="entry name" value="Pept_S26A_signal_pept_1"/>
</dbReference>
<dbReference type="Proteomes" id="UP000070449">
    <property type="component" value="Unassembled WGS sequence"/>
</dbReference>
<dbReference type="STRING" id="1617427.UZ20_WS6002000881"/>
<evidence type="ECO:0000256" key="1">
    <source>
        <dbReference type="ARBA" id="ARBA00000677"/>
    </source>
</evidence>
<gene>
    <name evidence="8" type="primary">sipS_2</name>
    <name evidence="8" type="ORF">UZ20_WS6002000881</name>
</gene>
<dbReference type="Pfam" id="PF10502">
    <property type="entry name" value="Peptidase_S26"/>
    <property type="match status" value="1"/>
</dbReference>
<protein>
    <recommendedName>
        <fullName evidence="3 6">Signal peptidase I</fullName>
        <ecNumber evidence="3 6">3.4.21.89</ecNumber>
    </recommendedName>
</protein>
<dbReference type="InterPro" id="IPR036286">
    <property type="entry name" value="LexA/Signal_pep-like_sf"/>
</dbReference>
<evidence type="ECO:0000313" key="9">
    <source>
        <dbReference type="Proteomes" id="UP000070449"/>
    </source>
</evidence>
<comment type="catalytic activity">
    <reaction evidence="1 6">
        <text>Cleavage of hydrophobic, N-terminal signal or leader sequences from secreted and periplasmic proteins.</text>
        <dbReference type="EC" id="3.4.21.89"/>
    </reaction>
</comment>
<proteinExistence type="inferred from homology"/>
<evidence type="ECO:0000256" key="4">
    <source>
        <dbReference type="ARBA" id="ARBA00022801"/>
    </source>
</evidence>
<evidence type="ECO:0000256" key="6">
    <source>
        <dbReference type="RuleBase" id="RU362042"/>
    </source>
</evidence>
<evidence type="ECO:0000313" key="8">
    <source>
        <dbReference type="EMBL" id="KXK08352.1"/>
    </source>
</evidence>
<dbReference type="PATRIC" id="fig|1617427.3.peg.916"/>
<evidence type="ECO:0000259" key="7">
    <source>
        <dbReference type="Pfam" id="PF10502"/>
    </source>
</evidence>
<dbReference type="PANTHER" id="PTHR43390">
    <property type="entry name" value="SIGNAL PEPTIDASE I"/>
    <property type="match status" value="1"/>
</dbReference>
<comment type="similarity">
    <text evidence="2 6">Belongs to the peptidase S26 family.</text>
</comment>
<keyword evidence="6" id="KW-0645">Protease</keyword>
<dbReference type="GO" id="GO:0006465">
    <property type="term" value="P:signal peptide processing"/>
    <property type="evidence" value="ECO:0007669"/>
    <property type="project" value="InterPro"/>
</dbReference>
<dbReference type="AlphaFoldDB" id="A0A136KG27"/>
<comment type="caution">
    <text evidence="8">The sequence shown here is derived from an EMBL/GenBank/DDBJ whole genome shotgun (WGS) entry which is preliminary data.</text>
</comment>
<dbReference type="InterPro" id="IPR019758">
    <property type="entry name" value="Pept_S26A_signal_pept_1_CS"/>
</dbReference>
<dbReference type="PROSITE" id="PS00761">
    <property type="entry name" value="SPASE_I_3"/>
    <property type="match status" value="1"/>
</dbReference>
<dbReference type="NCBIfam" id="TIGR02227">
    <property type="entry name" value="sigpep_I_bact"/>
    <property type="match status" value="1"/>
</dbReference>
<keyword evidence="4 6" id="KW-0378">Hydrolase</keyword>
<keyword evidence="6" id="KW-0472">Membrane</keyword>
<feature type="transmembrane region" description="Helical" evidence="6">
    <location>
        <begin position="24"/>
        <end position="47"/>
    </location>
</feature>
<organism evidence="8 9">
    <name type="scientific">candidate division WS6 bacterium OLB21</name>
    <dbReference type="NCBI Taxonomy" id="1617427"/>
    <lineage>
        <taxon>Bacteria</taxon>
        <taxon>Candidatus Dojkabacteria</taxon>
    </lineage>
</organism>
<keyword evidence="6" id="KW-1133">Transmembrane helix</keyword>
<sequence length="215" mass="24368">MAADIKTNEFFYNETKQSSKCGKFVNLLQFLAIGLVVVVLLYLVILLPNQVDGVSMEPNFRDKEQLFTDKTINLFRNTPIGASLNYDYDRGDVVVFPFEDILLIKRIIAKSGDFVKVENGRVYVNDTLLDEDYIDPLDKPTFMPFGSQATFREGETVVVPDDHFFILGDNRPNSKDSRFSDVGFVPAENLSGRVFLRYWPLNAFGIIGRGTTNLD</sequence>
<evidence type="ECO:0000256" key="2">
    <source>
        <dbReference type="ARBA" id="ARBA00009370"/>
    </source>
</evidence>
<dbReference type="Gene3D" id="2.10.109.10">
    <property type="entry name" value="Umud Fragment, subunit A"/>
    <property type="match status" value="1"/>
</dbReference>
<dbReference type="SUPFAM" id="SSF51306">
    <property type="entry name" value="LexA/Signal peptidase"/>
    <property type="match status" value="1"/>
</dbReference>
<dbReference type="GO" id="GO:0016020">
    <property type="term" value="C:membrane"/>
    <property type="evidence" value="ECO:0007669"/>
    <property type="project" value="UniProtKB-SubCell"/>
</dbReference>
<keyword evidence="6" id="KW-0812">Transmembrane</keyword>
<comment type="subcellular location">
    <subcellularLocation>
        <location evidence="6">Membrane</location>
        <topology evidence="6">Single-pass type II membrane protein</topology>
    </subcellularLocation>
</comment>
<dbReference type="PANTHER" id="PTHR43390:SF1">
    <property type="entry name" value="CHLOROPLAST PROCESSING PEPTIDASE"/>
    <property type="match status" value="1"/>
</dbReference>
<feature type="active site" evidence="5">
    <location>
        <position position="105"/>
    </location>
</feature>
<feature type="active site" evidence="5">
    <location>
        <position position="55"/>
    </location>
</feature>
<dbReference type="InterPro" id="IPR019533">
    <property type="entry name" value="Peptidase_S26"/>
</dbReference>
<reference evidence="8 9" key="1">
    <citation type="submission" date="2015-02" db="EMBL/GenBank/DDBJ databases">
        <title>Improved understanding of the partial-nitritation anammox process through 23 genomes representing the majority of the microbial community.</title>
        <authorList>
            <person name="Speth D.R."/>
            <person name="In T Zandt M."/>
            <person name="Guerrero Cruz S."/>
            <person name="Jetten M.S."/>
            <person name="Dutilh B.E."/>
        </authorList>
    </citation>
    <scope>NUCLEOTIDE SEQUENCE [LARGE SCALE GENOMIC DNA]</scope>
    <source>
        <strain evidence="8">OLB21</strain>
    </source>
</reference>
<dbReference type="PRINTS" id="PR00727">
    <property type="entry name" value="LEADERPTASE"/>
</dbReference>
<dbReference type="EMBL" id="JYPD01000025">
    <property type="protein sequence ID" value="KXK08352.1"/>
    <property type="molecule type" value="Genomic_DNA"/>
</dbReference>
<accession>A0A136KG27</accession>
<evidence type="ECO:0000256" key="5">
    <source>
        <dbReference type="PIRSR" id="PIRSR600223-1"/>
    </source>
</evidence>
<dbReference type="EC" id="3.4.21.89" evidence="3 6"/>